<organism evidence="2 3">
    <name type="scientific">Roseibacillus persicicus</name>
    <dbReference type="NCBI Taxonomy" id="454148"/>
    <lineage>
        <taxon>Bacteria</taxon>
        <taxon>Pseudomonadati</taxon>
        <taxon>Verrucomicrobiota</taxon>
        <taxon>Verrucomicrobiia</taxon>
        <taxon>Verrucomicrobiales</taxon>
        <taxon>Verrucomicrobiaceae</taxon>
        <taxon>Roseibacillus</taxon>
    </lineage>
</organism>
<dbReference type="Pfam" id="PF00534">
    <property type="entry name" value="Glycos_transf_1"/>
    <property type="match status" value="1"/>
</dbReference>
<dbReference type="PANTHER" id="PTHR45947">
    <property type="entry name" value="SULFOQUINOVOSYL TRANSFERASE SQD2"/>
    <property type="match status" value="1"/>
</dbReference>
<dbReference type="EMBL" id="BMXI01000014">
    <property type="protein sequence ID" value="GHC61352.1"/>
    <property type="molecule type" value="Genomic_DNA"/>
</dbReference>
<protein>
    <recommendedName>
        <fullName evidence="1">Glycosyl transferase family 1 domain-containing protein</fullName>
    </recommendedName>
</protein>
<name>A0A918WN32_9BACT</name>
<dbReference type="Gene3D" id="3.40.50.2000">
    <property type="entry name" value="Glycogen Phosphorylase B"/>
    <property type="match status" value="2"/>
</dbReference>
<comment type="caution">
    <text evidence="2">The sequence shown here is derived from an EMBL/GenBank/DDBJ whole genome shotgun (WGS) entry which is preliminary data.</text>
</comment>
<dbReference type="AlphaFoldDB" id="A0A918WN32"/>
<evidence type="ECO:0000313" key="3">
    <source>
        <dbReference type="Proteomes" id="UP000644507"/>
    </source>
</evidence>
<dbReference type="InterPro" id="IPR050194">
    <property type="entry name" value="Glycosyltransferase_grp1"/>
</dbReference>
<feature type="domain" description="Glycosyl transferase family 1" evidence="1">
    <location>
        <begin position="241"/>
        <end position="396"/>
    </location>
</feature>
<dbReference type="GO" id="GO:0016757">
    <property type="term" value="F:glycosyltransferase activity"/>
    <property type="evidence" value="ECO:0007669"/>
    <property type="project" value="InterPro"/>
</dbReference>
<proteinExistence type="predicted"/>
<evidence type="ECO:0000259" key="1">
    <source>
        <dbReference type="Pfam" id="PF00534"/>
    </source>
</evidence>
<dbReference type="InterPro" id="IPR001296">
    <property type="entry name" value="Glyco_trans_1"/>
</dbReference>
<dbReference type="Proteomes" id="UP000644507">
    <property type="component" value="Unassembled WGS sequence"/>
</dbReference>
<reference evidence="2" key="2">
    <citation type="submission" date="2020-09" db="EMBL/GenBank/DDBJ databases">
        <authorList>
            <person name="Sun Q."/>
            <person name="Kim S."/>
        </authorList>
    </citation>
    <scope>NUCLEOTIDE SEQUENCE</scope>
    <source>
        <strain evidence="2">KCTC 12988</strain>
    </source>
</reference>
<keyword evidence="3" id="KW-1185">Reference proteome</keyword>
<accession>A0A918WN32</accession>
<dbReference type="PANTHER" id="PTHR45947:SF3">
    <property type="entry name" value="SULFOQUINOVOSYL TRANSFERASE SQD2"/>
    <property type="match status" value="1"/>
</dbReference>
<dbReference type="SUPFAM" id="SSF53756">
    <property type="entry name" value="UDP-Glycosyltransferase/glycogen phosphorylase"/>
    <property type="match status" value="1"/>
</dbReference>
<reference evidence="2" key="1">
    <citation type="journal article" date="2014" name="Int. J. Syst. Evol. Microbiol.">
        <title>Complete genome sequence of Corynebacterium casei LMG S-19264T (=DSM 44701T), isolated from a smear-ripened cheese.</title>
        <authorList>
            <consortium name="US DOE Joint Genome Institute (JGI-PGF)"/>
            <person name="Walter F."/>
            <person name="Albersmeier A."/>
            <person name="Kalinowski J."/>
            <person name="Ruckert C."/>
        </authorList>
    </citation>
    <scope>NUCLEOTIDE SEQUENCE</scope>
    <source>
        <strain evidence="2">KCTC 12988</strain>
    </source>
</reference>
<dbReference type="CDD" id="cd03801">
    <property type="entry name" value="GT4_PimA-like"/>
    <property type="match status" value="1"/>
</dbReference>
<evidence type="ECO:0000313" key="2">
    <source>
        <dbReference type="EMBL" id="GHC61352.1"/>
    </source>
</evidence>
<sequence>MKKCVQENKMRKYLVSHPTGNQNVRGVLAGLHDSEALLEFHTGFAWFNDRNSTNLSRRLLSVLAPRTYENSYKELTKIYPKVEAIRVLKQKIGGYIGSIQYGSVEDSYDYIDKKVAKRLLKCGPEITDVFLSPNGGSVLETMKAAKKRGKRVTYELVLGYWREAEQVLGNLALEYPEWAPTIPMVSTSESGKRRLDEELSLADRVIVASEYTLKTLNSFPGSIKELKMIPYGYPEVRKDNVKISTGNAKQLNVLYTGALSQRKGIKEVFECATRLSDKINLTVIGAKIGNNSRVLDQHLKNVHWHPSLPHSEVLEEMRKADILLFPSHFEGFGLVITEAMSTGTPVITTKRTAGASIIRDGIDGWITEPGDVGHMVDILEDLLGNPKKLARVSSAALLAAEGRPWSQYGSEIAKYLLE</sequence>
<gene>
    <name evidence="2" type="ORF">GCM10007100_30830</name>
</gene>